<evidence type="ECO:0000313" key="8">
    <source>
        <dbReference type="Proteomes" id="UP001464891"/>
    </source>
</evidence>
<evidence type="ECO:0000256" key="5">
    <source>
        <dbReference type="ARBA" id="ARBA00048791"/>
    </source>
</evidence>
<evidence type="ECO:0000256" key="6">
    <source>
        <dbReference type="HAMAP-Rule" id="MF_00114"/>
    </source>
</evidence>
<dbReference type="PANTHER" id="PTHR10889:SF1">
    <property type="entry name" value="DEOXYRIBOSE-PHOSPHATE ALDOLASE"/>
    <property type="match status" value="1"/>
</dbReference>
<gene>
    <name evidence="6 7" type="primary">deoC</name>
    <name evidence="7" type="ORF">NC998_02315</name>
</gene>
<dbReference type="Gene3D" id="3.20.20.70">
    <property type="entry name" value="Aldolase class I"/>
    <property type="match status" value="1"/>
</dbReference>
<comment type="subcellular location">
    <subcellularLocation>
        <location evidence="6">Cytoplasm</location>
    </subcellularLocation>
</comment>
<dbReference type="SUPFAM" id="SSF51569">
    <property type="entry name" value="Aldolase"/>
    <property type="match status" value="1"/>
</dbReference>
<dbReference type="RefSeq" id="WP_190431524.1">
    <property type="nucleotide sequence ID" value="NZ_JAMPKM010000001.1"/>
</dbReference>
<keyword evidence="2 6" id="KW-0963">Cytoplasm</keyword>
<comment type="function">
    <text evidence="6">Catalyzes a reversible aldol reaction between acetaldehyde and D-glyceraldehyde 3-phosphate to generate 2-deoxy-D-ribose 5-phosphate.</text>
</comment>
<dbReference type="Proteomes" id="UP001464891">
    <property type="component" value="Unassembled WGS sequence"/>
</dbReference>
<evidence type="ECO:0000256" key="3">
    <source>
        <dbReference type="ARBA" id="ARBA00023239"/>
    </source>
</evidence>
<sequence length="234" mass="25389">MAASEIDIDLAPFIDHTLLSPIATPEQVEQWCDEAIRFNFAAVCVYPIFVRQATHLLHNKRPKVCTVIGFPTGATTSAVKLYEAQEAVDNGATELDVVLNLGWLKTGKTNELFQEIAAIREATDQTIKAILETTLLTPPEKQTATEICMDAGVAFLKTSTGWHGGATVEDVRQLKEMTRDRVGIKASGGIRTAQQALDLIVAGATRLGTSRSIDLLRQRDTLEGVRGKGQEADG</sequence>
<dbReference type="Pfam" id="PF01791">
    <property type="entry name" value="DeoC"/>
    <property type="match status" value="1"/>
</dbReference>
<protein>
    <recommendedName>
        <fullName evidence="6">Deoxyribose-phosphate aldolase</fullName>
        <shortName evidence="6">DERA</shortName>
        <ecNumber evidence="6">4.1.2.4</ecNumber>
    </recommendedName>
    <alternativeName>
        <fullName evidence="6">2-deoxy-D-ribose 5-phosphate aldolase</fullName>
    </alternativeName>
    <alternativeName>
        <fullName evidence="6">Phosphodeoxyriboaldolase</fullName>
        <shortName evidence="6">Deoxyriboaldolase</shortName>
    </alternativeName>
</protein>
<feature type="active site" description="Proton donor/acceptor" evidence="6">
    <location>
        <position position="185"/>
    </location>
</feature>
<evidence type="ECO:0000256" key="4">
    <source>
        <dbReference type="ARBA" id="ARBA00023270"/>
    </source>
</evidence>
<dbReference type="InterPro" id="IPR002915">
    <property type="entry name" value="DeoC/FbaB/LacD_aldolase"/>
</dbReference>
<comment type="pathway">
    <text evidence="6">Carbohydrate degradation; 2-deoxy-D-ribose 1-phosphate degradation; D-glyceraldehyde 3-phosphate and acetaldehyde from 2-deoxy-alpha-D-ribose 1-phosphate: step 2/2.</text>
</comment>
<comment type="similarity">
    <text evidence="1 6">Belongs to the DeoC/FbaB aldolase family. DeoC type 1 subfamily.</text>
</comment>
<feature type="active site" description="Proton donor/acceptor" evidence="6">
    <location>
        <position position="96"/>
    </location>
</feature>
<comment type="catalytic activity">
    <reaction evidence="5 6">
        <text>2-deoxy-D-ribose 5-phosphate = D-glyceraldehyde 3-phosphate + acetaldehyde</text>
        <dbReference type="Rhea" id="RHEA:12821"/>
        <dbReference type="ChEBI" id="CHEBI:15343"/>
        <dbReference type="ChEBI" id="CHEBI:59776"/>
        <dbReference type="ChEBI" id="CHEBI:62877"/>
        <dbReference type="EC" id="4.1.2.4"/>
    </reaction>
</comment>
<dbReference type="GO" id="GO:0004139">
    <property type="term" value="F:deoxyribose-phosphate aldolase activity"/>
    <property type="evidence" value="ECO:0007669"/>
    <property type="project" value="UniProtKB-EC"/>
</dbReference>
<dbReference type="InterPro" id="IPR013785">
    <property type="entry name" value="Aldolase_TIM"/>
</dbReference>
<dbReference type="CDD" id="cd00959">
    <property type="entry name" value="DeoC"/>
    <property type="match status" value="1"/>
</dbReference>
<comment type="caution">
    <text evidence="7">The sequence shown here is derived from an EMBL/GenBank/DDBJ whole genome shotgun (WGS) entry which is preliminary data.</text>
</comment>
<dbReference type="EC" id="4.1.2.4" evidence="6"/>
<keyword evidence="4 6" id="KW-0704">Schiff base</keyword>
<keyword evidence="3 6" id="KW-0456">Lyase</keyword>
<dbReference type="PIRSF" id="PIRSF001357">
    <property type="entry name" value="DeoC"/>
    <property type="match status" value="1"/>
</dbReference>
<evidence type="ECO:0000256" key="1">
    <source>
        <dbReference type="ARBA" id="ARBA00010936"/>
    </source>
</evidence>
<dbReference type="InterPro" id="IPR011343">
    <property type="entry name" value="DeoC"/>
</dbReference>
<dbReference type="SMART" id="SM01133">
    <property type="entry name" value="DeoC"/>
    <property type="match status" value="1"/>
</dbReference>
<evidence type="ECO:0000313" key="7">
    <source>
        <dbReference type="EMBL" id="MEP0815925.1"/>
    </source>
</evidence>
<keyword evidence="8" id="KW-1185">Reference proteome</keyword>
<feature type="active site" description="Schiff-base intermediate with acetaldehyde" evidence="6">
    <location>
        <position position="157"/>
    </location>
</feature>
<dbReference type="PANTHER" id="PTHR10889">
    <property type="entry name" value="DEOXYRIBOSE-PHOSPHATE ALDOLASE"/>
    <property type="match status" value="1"/>
</dbReference>
<dbReference type="EMBL" id="JAMPKM010000001">
    <property type="protein sequence ID" value="MEP0815925.1"/>
    <property type="molecule type" value="Genomic_DNA"/>
</dbReference>
<evidence type="ECO:0000256" key="2">
    <source>
        <dbReference type="ARBA" id="ARBA00022490"/>
    </source>
</evidence>
<accession>A0ABV0J2E4</accession>
<proteinExistence type="inferred from homology"/>
<organism evidence="7 8">
    <name type="scientific">Trichocoleus desertorum GB2-A4</name>
    <dbReference type="NCBI Taxonomy" id="2933944"/>
    <lineage>
        <taxon>Bacteria</taxon>
        <taxon>Bacillati</taxon>
        <taxon>Cyanobacteriota</taxon>
        <taxon>Cyanophyceae</taxon>
        <taxon>Leptolyngbyales</taxon>
        <taxon>Trichocoleusaceae</taxon>
        <taxon>Trichocoleus</taxon>
    </lineage>
</organism>
<dbReference type="InterPro" id="IPR028581">
    <property type="entry name" value="DeoC_typeI"/>
</dbReference>
<dbReference type="HAMAP" id="MF_00114">
    <property type="entry name" value="DeoC_type1"/>
    <property type="match status" value="1"/>
</dbReference>
<name>A0ABV0J2E4_9CYAN</name>
<dbReference type="NCBIfam" id="TIGR00126">
    <property type="entry name" value="deoC"/>
    <property type="match status" value="1"/>
</dbReference>
<reference evidence="7 8" key="1">
    <citation type="submission" date="2022-04" db="EMBL/GenBank/DDBJ databases">
        <title>Positive selection, recombination, and allopatry shape intraspecific diversity of widespread and dominant cyanobacteria.</title>
        <authorList>
            <person name="Wei J."/>
            <person name="Shu W."/>
            <person name="Hu C."/>
        </authorList>
    </citation>
    <scope>NUCLEOTIDE SEQUENCE [LARGE SCALE GENOMIC DNA]</scope>
    <source>
        <strain evidence="7 8">GB2-A4</strain>
    </source>
</reference>